<protein>
    <submittedName>
        <fullName evidence="1">Uncharacterized protein</fullName>
    </submittedName>
</protein>
<dbReference type="AlphaFoldDB" id="A0AAV3Y4C6"/>
<keyword evidence="2" id="KW-1185">Reference proteome</keyword>
<proteinExistence type="predicted"/>
<name>A0AAV3Y4C6_9GAST</name>
<organism evidence="1 2">
    <name type="scientific">Plakobranchus ocellatus</name>
    <dbReference type="NCBI Taxonomy" id="259542"/>
    <lineage>
        <taxon>Eukaryota</taxon>
        <taxon>Metazoa</taxon>
        <taxon>Spiralia</taxon>
        <taxon>Lophotrochozoa</taxon>
        <taxon>Mollusca</taxon>
        <taxon>Gastropoda</taxon>
        <taxon>Heterobranchia</taxon>
        <taxon>Euthyneura</taxon>
        <taxon>Panpulmonata</taxon>
        <taxon>Sacoglossa</taxon>
        <taxon>Placobranchoidea</taxon>
        <taxon>Plakobranchidae</taxon>
        <taxon>Plakobranchus</taxon>
    </lineage>
</organism>
<dbReference type="Proteomes" id="UP000735302">
    <property type="component" value="Unassembled WGS sequence"/>
</dbReference>
<reference evidence="1 2" key="1">
    <citation type="journal article" date="2021" name="Elife">
        <title>Chloroplast acquisition without the gene transfer in kleptoplastic sea slugs, Plakobranchus ocellatus.</title>
        <authorList>
            <person name="Maeda T."/>
            <person name="Takahashi S."/>
            <person name="Yoshida T."/>
            <person name="Shimamura S."/>
            <person name="Takaki Y."/>
            <person name="Nagai Y."/>
            <person name="Toyoda A."/>
            <person name="Suzuki Y."/>
            <person name="Arimoto A."/>
            <person name="Ishii H."/>
            <person name="Satoh N."/>
            <person name="Nishiyama T."/>
            <person name="Hasebe M."/>
            <person name="Maruyama T."/>
            <person name="Minagawa J."/>
            <person name="Obokata J."/>
            <person name="Shigenobu S."/>
        </authorList>
    </citation>
    <scope>NUCLEOTIDE SEQUENCE [LARGE SCALE GENOMIC DNA]</scope>
</reference>
<evidence type="ECO:0000313" key="2">
    <source>
        <dbReference type="Proteomes" id="UP000735302"/>
    </source>
</evidence>
<accession>A0AAV3Y4C6</accession>
<sequence length="82" mass="9315">MTNTVQLAQTNYKREDVAPQCHSHVLNTSMKLSKTITPKKLHIRMLANPSLTINFVFDHLLASAVRAKSNLPLDRTFIVNNR</sequence>
<comment type="caution">
    <text evidence="1">The sequence shown here is derived from an EMBL/GenBank/DDBJ whole genome shotgun (WGS) entry which is preliminary data.</text>
</comment>
<evidence type="ECO:0000313" key="1">
    <source>
        <dbReference type="EMBL" id="GFN78060.1"/>
    </source>
</evidence>
<gene>
    <name evidence="1" type="ORF">PoB_000456600</name>
</gene>
<dbReference type="EMBL" id="BLXT01000540">
    <property type="protein sequence ID" value="GFN78060.1"/>
    <property type="molecule type" value="Genomic_DNA"/>
</dbReference>